<organism evidence="3 4">
    <name type="scientific">Muricoccus nepalensis</name>
    <dbReference type="NCBI Taxonomy" id="1854500"/>
    <lineage>
        <taxon>Bacteria</taxon>
        <taxon>Pseudomonadati</taxon>
        <taxon>Pseudomonadota</taxon>
        <taxon>Alphaproteobacteria</taxon>
        <taxon>Acetobacterales</taxon>
        <taxon>Roseomonadaceae</taxon>
        <taxon>Muricoccus</taxon>
    </lineage>
</organism>
<gene>
    <name evidence="3" type="ORF">EAH89_13585</name>
</gene>
<dbReference type="NCBIfam" id="TIGR04346">
    <property type="entry name" value="DotA_TraY"/>
    <property type="match status" value="1"/>
</dbReference>
<dbReference type="OrthoDB" id="5457650at2"/>
<feature type="transmembrane region" description="Helical" evidence="2">
    <location>
        <begin position="686"/>
        <end position="708"/>
    </location>
</feature>
<dbReference type="InterPro" id="IPR027628">
    <property type="entry name" value="DotA_TraY"/>
</dbReference>
<proteinExistence type="predicted"/>
<protein>
    <recommendedName>
        <fullName evidence="5">DotA/TraY family protein</fullName>
    </recommendedName>
</protein>
<reference evidence="3 4" key="1">
    <citation type="journal article" date="2019" name="Environ. Microbiol.">
        <title>Species interactions and distinct microbial communities in high Arctic permafrost affected cryosols are associated with the CH4 and CO2 gas fluxes.</title>
        <authorList>
            <person name="Altshuler I."/>
            <person name="Hamel J."/>
            <person name="Turney S."/>
            <person name="Magnuson E."/>
            <person name="Levesque R."/>
            <person name="Greer C."/>
            <person name="Whyte L.G."/>
        </authorList>
    </citation>
    <scope>NUCLEOTIDE SEQUENCE [LARGE SCALE GENOMIC DNA]</scope>
    <source>
        <strain evidence="3 4">S9.3B</strain>
    </source>
</reference>
<feature type="region of interest" description="Disordered" evidence="1">
    <location>
        <begin position="32"/>
        <end position="65"/>
    </location>
</feature>
<keyword evidence="4" id="KW-1185">Reference proteome</keyword>
<keyword evidence="2" id="KW-1133">Transmembrane helix</keyword>
<feature type="transmembrane region" description="Helical" evidence="2">
    <location>
        <begin position="153"/>
        <end position="174"/>
    </location>
</feature>
<dbReference type="Proteomes" id="UP000317078">
    <property type="component" value="Unassembled WGS sequence"/>
</dbReference>
<feature type="transmembrane region" description="Helical" evidence="2">
    <location>
        <begin position="728"/>
        <end position="755"/>
    </location>
</feature>
<feature type="transmembrane region" description="Helical" evidence="2">
    <location>
        <begin position="641"/>
        <end position="666"/>
    </location>
</feature>
<evidence type="ECO:0000313" key="3">
    <source>
        <dbReference type="EMBL" id="TPG55962.1"/>
    </source>
</evidence>
<dbReference type="AlphaFoldDB" id="A0A502G312"/>
<keyword evidence="2" id="KW-0472">Membrane</keyword>
<sequence length="856" mass="89576">MPRSVRRPARCRRVRRARASWTISARRLPNWCGGRPRRSAPPSKEGLAPRLRHPPARPLDRRAPFAPRARILAGNPAREDAMRHTQQVLLLGLLLPALLLAGPVLAQTGVDMSWSALDPGDDWAATVVRSVFPVGGSTGTVSTGNAATVVGTLVRYLTGFVSSIAMVFLIYSLLMQMWRGAETGRLLTDGMSGIFALRLGVAAIFMFPLSSGFSAGQAAVVQFSMWGIGMARTVYSSAVQAIGADARVIADPIIPGTRTIVAGLIRNEFCRALVNAASNNPNLVPVPTPVSAATSGGNTVQTWSYRLSSGNEVGAPVCGSVTLRISAGSYGTIAGVSIDMGAKQREILNAVLENTIRPQTVLAAQQLYSGRRLSAMEPLMGVLVAGTSDYTTRLTSAASQAMSQLRAKMADARGSGANADASQTRLAALGWSSAGAYYLEFSRLNGATLSLMSAVPVLGKPTGHGLGRSLGNDLIPYMQASESFMNRMAAYVATVDQVNTPIGGAALFAGASPAEDGAGLIDRVFRYMNLGETLLGLITNYLVAPGVSVWTDPFGSLMQVGHAMITAGLGALGAAGVAVAASEATTTATGGIPIVGGALGATTAGIGKALEFFSPAIFALASGLLLPGLTIAYVLPMIPFLIWLAGVAGWLILVCEAVIAVPLWMLAHMTMRGEGLHGKATEGYSLIFNVLFRPVLMLLGLFLGYFIFASTSWLLRQGFGVAAGFVLGNGWVVTNVIGVIVLMCIFVLCHVVLALMSFRMISLVPHHVPRLIGFMPANRVDMDGFSRDAALVGAAGALKQIEGAITPKSVGGGVRQAVEHQRSDVENAGDHGSKERNGMDTTMRAATDTGGSAREG</sequence>
<feature type="transmembrane region" description="Helical" evidence="2">
    <location>
        <begin position="88"/>
        <end position="106"/>
    </location>
</feature>
<feature type="transmembrane region" description="Helical" evidence="2">
    <location>
        <begin position="616"/>
        <end position="635"/>
    </location>
</feature>
<comment type="caution">
    <text evidence="3">The sequence shown here is derived from an EMBL/GenBank/DDBJ whole genome shotgun (WGS) entry which is preliminary data.</text>
</comment>
<feature type="transmembrane region" description="Helical" evidence="2">
    <location>
        <begin position="186"/>
        <end position="207"/>
    </location>
</feature>
<feature type="region of interest" description="Disordered" evidence="1">
    <location>
        <begin position="812"/>
        <end position="856"/>
    </location>
</feature>
<feature type="compositionally biased region" description="Basic and acidic residues" evidence="1">
    <location>
        <begin position="817"/>
        <end position="838"/>
    </location>
</feature>
<accession>A0A502G312</accession>
<name>A0A502G312_9PROT</name>
<keyword evidence="2" id="KW-0812">Transmembrane</keyword>
<evidence type="ECO:0008006" key="5">
    <source>
        <dbReference type="Google" id="ProtNLM"/>
    </source>
</evidence>
<evidence type="ECO:0000256" key="1">
    <source>
        <dbReference type="SAM" id="MobiDB-lite"/>
    </source>
</evidence>
<evidence type="ECO:0000313" key="4">
    <source>
        <dbReference type="Proteomes" id="UP000317078"/>
    </source>
</evidence>
<dbReference type="EMBL" id="RCZP01000011">
    <property type="protein sequence ID" value="TPG55962.1"/>
    <property type="molecule type" value="Genomic_DNA"/>
</dbReference>
<evidence type="ECO:0000256" key="2">
    <source>
        <dbReference type="SAM" id="Phobius"/>
    </source>
</evidence>